<reference evidence="1 2" key="1">
    <citation type="submission" date="2019-03" db="EMBL/GenBank/DDBJ databases">
        <title>Rhodosporidium diobovatum UCD-FST 08-225 genome sequencing, assembly, and annotation.</title>
        <authorList>
            <person name="Fakankun I.U."/>
            <person name="Fristensky B."/>
            <person name="Levin D.B."/>
        </authorList>
    </citation>
    <scope>NUCLEOTIDE SEQUENCE [LARGE SCALE GENOMIC DNA]</scope>
    <source>
        <strain evidence="1 2">UCD-FST 08-225</strain>
    </source>
</reference>
<dbReference type="AlphaFoldDB" id="A0A5C5FMA6"/>
<dbReference type="SUPFAM" id="SSF144232">
    <property type="entry name" value="HIT/MYND zinc finger-like"/>
    <property type="match status" value="1"/>
</dbReference>
<sequence length="263" mass="29080">MAFQRSVPCLACGVETSNRCSSCAKAGIDLGFCSAAHQKLLWHLHKLVCGRGKANPFVWPRLTVEEAEDAIEHRNVAFLEHATTSMLIVSSGRAMSPVGIDRALPHLQNAIRALSVTAPPCRPEDVATEQRLLAHIRLFEEERNFGPRRTPHGAEYVVRVLRSMTTWTSKLDTDILEHVPTPPGRTPFLHRALAYYALAYSPAGTEASSLSGKAWAQVVRSFETELRPKDPALAREGLSELAVVVERAAERALRTWEAVRDGR</sequence>
<organism evidence="1 2">
    <name type="scientific">Rhodotorula diobovata</name>
    <dbReference type="NCBI Taxonomy" id="5288"/>
    <lineage>
        <taxon>Eukaryota</taxon>
        <taxon>Fungi</taxon>
        <taxon>Dikarya</taxon>
        <taxon>Basidiomycota</taxon>
        <taxon>Pucciniomycotina</taxon>
        <taxon>Microbotryomycetes</taxon>
        <taxon>Sporidiobolales</taxon>
        <taxon>Sporidiobolaceae</taxon>
        <taxon>Rhodotorula</taxon>
    </lineage>
</organism>
<protein>
    <recommendedName>
        <fullName evidence="3">MYND-type domain-containing protein</fullName>
    </recommendedName>
</protein>
<dbReference type="OrthoDB" id="407198at2759"/>
<evidence type="ECO:0000313" key="1">
    <source>
        <dbReference type="EMBL" id="TNY17825.1"/>
    </source>
</evidence>
<dbReference type="Gene3D" id="6.10.140.2220">
    <property type="match status" value="1"/>
</dbReference>
<proteinExistence type="predicted"/>
<evidence type="ECO:0008006" key="3">
    <source>
        <dbReference type="Google" id="ProtNLM"/>
    </source>
</evidence>
<gene>
    <name evidence="1" type="ORF">DMC30DRAFT_404820</name>
</gene>
<dbReference type="Proteomes" id="UP000311382">
    <property type="component" value="Unassembled WGS sequence"/>
</dbReference>
<name>A0A5C5FMA6_9BASI</name>
<evidence type="ECO:0000313" key="2">
    <source>
        <dbReference type="Proteomes" id="UP000311382"/>
    </source>
</evidence>
<dbReference type="EMBL" id="SOZI01000173">
    <property type="protein sequence ID" value="TNY17825.1"/>
    <property type="molecule type" value="Genomic_DNA"/>
</dbReference>
<accession>A0A5C5FMA6</accession>
<comment type="caution">
    <text evidence="1">The sequence shown here is derived from an EMBL/GenBank/DDBJ whole genome shotgun (WGS) entry which is preliminary data.</text>
</comment>
<keyword evidence="2" id="KW-1185">Reference proteome</keyword>